<name>A0A839ZBZ0_9HYPH</name>
<dbReference type="Proteomes" id="UP000533469">
    <property type="component" value="Unassembled WGS sequence"/>
</dbReference>
<gene>
    <name evidence="2" type="ORF">FHS55_002839</name>
</gene>
<evidence type="ECO:0000256" key="1">
    <source>
        <dbReference type="SAM" id="SignalP"/>
    </source>
</evidence>
<reference evidence="2 3" key="1">
    <citation type="submission" date="2020-08" db="EMBL/GenBank/DDBJ databases">
        <title>Genomic Encyclopedia of Type Strains, Phase IV (KMG-IV): sequencing the most valuable type-strain genomes for metagenomic binning, comparative biology and taxonomic classification.</title>
        <authorList>
            <person name="Goeker M."/>
        </authorList>
    </citation>
    <scope>NUCLEOTIDE SEQUENCE [LARGE SCALE GENOMIC DNA]</scope>
    <source>
        <strain evidence="2 3">DSM 5895</strain>
    </source>
</reference>
<dbReference type="RefSeq" id="WP_183190401.1">
    <property type="nucleotide sequence ID" value="NZ_JACICD010000005.1"/>
</dbReference>
<feature type="chain" id="PRO_5032766217" evidence="1">
    <location>
        <begin position="31"/>
        <end position="95"/>
    </location>
</feature>
<sequence length="95" mass="10176">MRVNPMFLATLMAGAAFVAGTLAAAAPAQAQETRIIIRKPPPRSFLDPGPVVKPGTARDLNYVFATIPRYPTYGDNGSITGTRWPLPSAFDLPAY</sequence>
<dbReference type="EMBL" id="JACICD010000005">
    <property type="protein sequence ID" value="MBB3772227.1"/>
    <property type="molecule type" value="Genomic_DNA"/>
</dbReference>
<keyword evidence="3" id="KW-1185">Reference proteome</keyword>
<comment type="caution">
    <text evidence="2">The sequence shown here is derived from an EMBL/GenBank/DDBJ whole genome shotgun (WGS) entry which is preliminary data.</text>
</comment>
<dbReference type="AlphaFoldDB" id="A0A839ZBZ0"/>
<proteinExistence type="predicted"/>
<protein>
    <submittedName>
        <fullName evidence="2">Uncharacterized protein</fullName>
    </submittedName>
</protein>
<keyword evidence="1" id="KW-0732">Signal</keyword>
<accession>A0A839ZBZ0</accession>
<organism evidence="2 3">
    <name type="scientific">Ancylobacter tetraedralis</name>
    <dbReference type="NCBI Taxonomy" id="217068"/>
    <lineage>
        <taxon>Bacteria</taxon>
        <taxon>Pseudomonadati</taxon>
        <taxon>Pseudomonadota</taxon>
        <taxon>Alphaproteobacteria</taxon>
        <taxon>Hyphomicrobiales</taxon>
        <taxon>Xanthobacteraceae</taxon>
        <taxon>Ancylobacter</taxon>
    </lineage>
</organism>
<evidence type="ECO:0000313" key="2">
    <source>
        <dbReference type="EMBL" id="MBB3772227.1"/>
    </source>
</evidence>
<evidence type="ECO:0000313" key="3">
    <source>
        <dbReference type="Proteomes" id="UP000533469"/>
    </source>
</evidence>
<feature type="signal peptide" evidence="1">
    <location>
        <begin position="1"/>
        <end position="30"/>
    </location>
</feature>